<accession>A0AAD2CV85</accession>
<dbReference type="Gene3D" id="1.25.40.20">
    <property type="entry name" value="Ankyrin repeat-containing domain"/>
    <property type="match status" value="1"/>
</dbReference>
<sequence>MPTFQLHSLQSSSSASFSVGPARGYKKLLRGKGHTGQCQSGLEDGTMAPRTFYYVGNNTTSNTATNTTTALRDEWMTDLALDSSVVEIPKGTFSGLRKLAQVTTTTTTLCAKDSGCSDTITGNVVKNNERGQLKVIGAEAFWDCPHLKHVSFPHGLERIEAWAFGNCPKLHPPKLPDNTLIYVGPFAFCGCNFRHLRIPMSITRLSNRMLECCTKLYSIEVPPTLIMSRNDTAFYGCERLRNLVFPNLIEEATEDDGLPSLLPWCHGCDDLIQVVPDPNELTTALVHRFDGLPLHRLCYYQSYYDKDDTGQDLITNLKKEWDRASLLTSKQSSDLSSVVTGGPSPPRHSTCQDFLGMTPLHILALSTSIQLDSMKAMIELDPIQLVTEDFWGFLPIYYACESCHDNSTSSDDSIGIMMIRLLLQHHVTKFPGTKLDWTKLVTATGHYKLAKLLLSEASFILDNVPTRLV</sequence>
<dbReference type="SUPFAM" id="SSF48403">
    <property type="entry name" value="Ankyrin repeat"/>
    <property type="match status" value="1"/>
</dbReference>
<dbReference type="Gene3D" id="3.80.10.10">
    <property type="entry name" value="Ribonuclease Inhibitor"/>
    <property type="match status" value="1"/>
</dbReference>
<proteinExistence type="predicted"/>
<organism evidence="1 2">
    <name type="scientific">Cylindrotheca closterium</name>
    <dbReference type="NCBI Taxonomy" id="2856"/>
    <lineage>
        <taxon>Eukaryota</taxon>
        <taxon>Sar</taxon>
        <taxon>Stramenopiles</taxon>
        <taxon>Ochrophyta</taxon>
        <taxon>Bacillariophyta</taxon>
        <taxon>Bacillariophyceae</taxon>
        <taxon>Bacillariophycidae</taxon>
        <taxon>Bacillariales</taxon>
        <taxon>Bacillariaceae</taxon>
        <taxon>Cylindrotheca</taxon>
    </lineage>
</organism>
<comment type="caution">
    <text evidence="1">The sequence shown here is derived from an EMBL/GenBank/DDBJ whole genome shotgun (WGS) entry which is preliminary data.</text>
</comment>
<dbReference type="InterPro" id="IPR032675">
    <property type="entry name" value="LRR_dom_sf"/>
</dbReference>
<evidence type="ECO:0000313" key="1">
    <source>
        <dbReference type="EMBL" id="CAJ1945165.1"/>
    </source>
</evidence>
<dbReference type="AlphaFoldDB" id="A0AAD2CV85"/>
<dbReference type="PANTHER" id="PTHR45661">
    <property type="entry name" value="SURFACE ANTIGEN"/>
    <property type="match status" value="1"/>
</dbReference>
<reference evidence="1" key="1">
    <citation type="submission" date="2023-08" db="EMBL/GenBank/DDBJ databases">
        <authorList>
            <person name="Audoor S."/>
            <person name="Bilcke G."/>
        </authorList>
    </citation>
    <scope>NUCLEOTIDE SEQUENCE</scope>
</reference>
<dbReference type="EMBL" id="CAKOGP040001335">
    <property type="protein sequence ID" value="CAJ1945165.1"/>
    <property type="molecule type" value="Genomic_DNA"/>
</dbReference>
<gene>
    <name evidence="1" type="ORF">CYCCA115_LOCUS9309</name>
</gene>
<dbReference type="InterPro" id="IPR053139">
    <property type="entry name" value="Surface_bspA-like"/>
</dbReference>
<keyword evidence="2" id="KW-1185">Reference proteome</keyword>
<name>A0AAD2CV85_9STRA</name>
<dbReference type="PANTHER" id="PTHR45661:SF3">
    <property type="entry name" value="IG-LIKE DOMAIN-CONTAINING PROTEIN"/>
    <property type="match status" value="1"/>
</dbReference>
<dbReference type="Pfam" id="PF13306">
    <property type="entry name" value="LRR_5"/>
    <property type="match status" value="1"/>
</dbReference>
<evidence type="ECO:0000313" key="2">
    <source>
        <dbReference type="Proteomes" id="UP001295423"/>
    </source>
</evidence>
<dbReference type="InterPro" id="IPR026906">
    <property type="entry name" value="LRR_5"/>
</dbReference>
<dbReference type="Proteomes" id="UP001295423">
    <property type="component" value="Unassembled WGS sequence"/>
</dbReference>
<dbReference type="SUPFAM" id="SSF52058">
    <property type="entry name" value="L domain-like"/>
    <property type="match status" value="1"/>
</dbReference>
<dbReference type="InterPro" id="IPR036770">
    <property type="entry name" value="Ankyrin_rpt-contain_sf"/>
</dbReference>
<protein>
    <submittedName>
        <fullName evidence="1">Uncharacterized protein</fullName>
    </submittedName>
</protein>